<gene>
    <name evidence="2" type="ORF">M407DRAFT_81884</name>
</gene>
<dbReference type="STRING" id="1051891.A0A0C3LFD4"/>
<dbReference type="PROSITE" id="PS50011">
    <property type="entry name" value="PROTEIN_KINASE_DOM"/>
    <property type="match status" value="1"/>
</dbReference>
<dbReference type="InterPro" id="IPR051681">
    <property type="entry name" value="Ser/Thr_Kinases-Pseudokinases"/>
</dbReference>
<evidence type="ECO:0000313" key="3">
    <source>
        <dbReference type="Proteomes" id="UP000054248"/>
    </source>
</evidence>
<proteinExistence type="predicted"/>
<reference evidence="2 3" key="1">
    <citation type="submission" date="2014-04" db="EMBL/GenBank/DDBJ databases">
        <authorList>
            <consortium name="DOE Joint Genome Institute"/>
            <person name="Kuo A."/>
            <person name="Girlanda M."/>
            <person name="Perotto S."/>
            <person name="Kohler A."/>
            <person name="Nagy L.G."/>
            <person name="Floudas D."/>
            <person name="Copeland A."/>
            <person name="Barry K.W."/>
            <person name="Cichocki N."/>
            <person name="Veneault-Fourrey C."/>
            <person name="LaButti K."/>
            <person name="Lindquist E.A."/>
            <person name="Lipzen A."/>
            <person name="Lundell T."/>
            <person name="Morin E."/>
            <person name="Murat C."/>
            <person name="Sun H."/>
            <person name="Tunlid A."/>
            <person name="Henrissat B."/>
            <person name="Grigoriev I.V."/>
            <person name="Hibbett D.S."/>
            <person name="Martin F."/>
            <person name="Nordberg H.P."/>
            <person name="Cantor M.N."/>
            <person name="Hua S.X."/>
        </authorList>
    </citation>
    <scope>NUCLEOTIDE SEQUENCE [LARGE SCALE GENOMIC DNA]</scope>
    <source>
        <strain evidence="2 3">MUT 4182</strain>
    </source>
</reference>
<dbReference type="OrthoDB" id="4161807at2759"/>
<dbReference type="GO" id="GO:0005524">
    <property type="term" value="F:ATP binding"/>
    <property type="evidence" value="ECO:0007669"/>
    <property type="project" value="InterPro"/>
</dbReference>
<feature type="non-terminal residue" evidence="2">
    <location>
        <position position="263"/>
    </location>
</feature>
<dbReference type="InterPro" id="IPR000719">
    <property type="entry name" value="Prot_kinase_dom"/>
</dbReference>
<dbReference type="InterPro" id="IPR011009">
    <property type="entry name" value="Kinase-like_dom_sf"/>
</dbReference>
<dbReference type="GO" id="GO:0004674">
    <property type="term" value="F:protein serine/threonine kinase activity"/>
    <property type="evidence" value="ECO:0007669"/>
    <property type="project" value="TreeGrafter"/>
</dbReference>
<accession>A0A0C3LFD4</accession>
<name>A0A0C3LFD4_9AGAM</name>
<sequence>MFESIRKFFREQEVAIKKLEWPRDDVEESTKFFKVLFDSYSPSIGNLNASYQSFVNELSLMASLSHPNIIQFLGFVEDTTKGDAWIILPWESNGNVREFLKSGEWDIPERISLIQDAAKGLLYLHTHDPPICHGDLKSLNILVNSSYQAIITDFGSARIRRNVASDNGSETPCQYSLRWTAPEVLDDGTQDLPSDMWALGWIVTGRLPFDELNKETAVIIHTMKGKLPAIRNDTRLSHVLMLCGLMSDCWLFQPPKRINASMF</sequence>
<reference evidence="3" key="2">
    <citation type="submission" date="2015-01" db="EMBL/GenBank/DDBJ databases">
        <title>Evolutionary Origins and Diversification of the Mycorrhizal Mutualists.</title>
        <authorList>
            <consortium name="DOE Joint Genome Institute"/>
            <consortium name="Mycorrhizal Genomics Consortium"/>
            <person name="Kohler A."/>
            <person name="Kuo A."/>
            <person name="Nagy L.G."/>
            <person name="Floudas D."/>
            <person name="Copeland A."/>
            <person name="Barry K.W."/>
            <person name="Cichocki N."/>
            <person name="Veneault-Fourrey C."/>
            <person name="LaButti K."/>
            <person name="Lindquist E.A."/>
            <person name="Lipzen A."/>
            <person name="Lundell T."/>
            <person name="Morin E."/>
            <person name="Murat C."/>
            <person name="Riley R."/>
            <person name="Ohm R."/>
            <person name="Sun H."/>
            <person name="Tunlid A."/>
            <person name="Henrissat B."/>
            <person name="Grigoriev I.V."/>
            <person name="Hibbett D.S."/>
            <person name="Martin F."/>
        </authorList>
    </citation>
    <scope>NUCLEOTIDE SEQUENCE [LARGE SCALE GENOMIC DNA]</scope>
    <source>
        <strain evidence="3">MUT 4182</strain>
    </source>
</reference>
<dbReference type="PROSITE" id="PS00108">
    <property type="entry name" value="PROTEIN_KINASE_ST"/>
    <property type="match status" value="1"/>
</dbReference>
<protein>
    <recommendedName>
        <fullName evidence="1">Protein kinase domain-containing protein</fullName>
    </recommendedName>
</protein>
<dbReference type="InterPro" id="IPR001245">
    <property type="entry name" value="Ser-Thr/Tyr_kinase_cat_dom"/>
</dbReference>
<dbReference type="Proteomes" id="UP000054248">
    <property type="component" value="Unassembled WGS sequence"/>
</dbReference>
<feature type="domain" description="Protein kinase" evidence="1">
    <location>
        <begin position="1"/>
        <end position="263"/>
    </location>
</feature>
<evidence type="ECO:0000313" key="2">
    <source>
        <dbReference type="EMBL" id="KIO20157.1"/>
    </source>
</evidence>
<dbReference type="PANTHER" id="PTHR44329">
    <property type="entry name" value="SERINE/THREONINE-PROTEIN KINASE TNNI3K-RELATED"/>
    <property type="match status" value="1"/>
</dbReference>
<evidence type="ECO:0000259" key="1">
    <source>
        <dbReference type="PROSITE" id="PS50011"/>
    </source>
</evidence>
<keyword evidence="3" id="KW-1185">Reference proteome</keyword>
<dbReference type="Gene3D" id="1.10.510.10">
    <property type="entry name" value="Transferase(Phosphotransferase) domain 1"/>
    <property type="match status" value="1"/>
</dbReference>
<organism evidence="2 3">
    <name type="scientific">Tulasnella calospora MUT 4182</name>
    <dbReference type="NCBI Taxonomy" id="1051891"/>
    <lineage>
        <taxon>Eukaryota</taxon>
        <taxon>Fungi</taxon>
        <taxon>Dikarya</taxon>
        <taxon>Basidiomycota</taxon>
        <taxon>Agaricomycotina</taxon>
        <taxon>Agaricomycetes</taxon>
        <taxon>Cantharellales</taxon>
        <taxon>Tulasnellaceae</taxon>
        <taxon>Tulasnella</taxon>
    </lineage>
</organism>
<dbReference type="Pfam" id="PF07714">
    <property type="entry name" value="PK_Tyr_Ser-Thr"/>
    <property type="match status" value="1"/>
</dbReference>
<dbReference type="InterPro" id="IPR008271">
    <property type="entry name" value="Ser/Thr_kinase_AS"/>
</dbReference>
<dbReference type="EMBL" id="KN823185">
    <property type="protein sequence ID" value="KIO20157.1"/>
    <property type="molecule type" value="Genomic_DNA"/>
</dbReference>
<dbReference type="AlphaFoldDB" id="A0A0C3LFD4"/>
<dbReference type="HOGENOM" id="CLU_000288_7_18_1"/>
<dbReference type="SUPFAM" id="SSF56112">
    <property type="entry name" value="Protein kinase-like (PK-like)"/>
    <property type="match status" value="1"/>
</dbReference>
<dbReference type="SMART" id="SM00220">
    <property type="entry name" value="S_TKc"/>
    <property type="match status" value="1"/>
</dbReference>